<dbReference type="CDD" id="cd07890">
    <property type="entry name" value="CYTH-like_AC_IV-like"/>
    <property type="match status" value="1"/>
</dbReference>
<dbReference type="RefSeq" id="WP_151149561.1">
    <property type="nucleotide sequence ID" value="NZ_WAIE01000001.1"/>
</dbReference>
<dbReference type="PANTHER" id="PTHR21028:SF2">
    <property type="entry name" value="CYTH DOMAIN-CONTAINING PROTEIN"/>
    <property type="match status" value="1"/>
</dbReference>
<evidence type="ECO:0000313" key="3">
    <source>
        <dbReference type="Proteomes" id="UP000438699"/>
    </source>
</evidence>
<evidence type="ECO:0000259" key="1">
    <source>
        <dbReference type="PROSITE" id="PS51707"/>
    </source>
</evidence>
<proteinExistence type="predicted"/>
<gene>
    <name evidence="2" type="ORF">F8A88_02895</name>
</gene>
<dbReference type="InterPro" id="IPR023577">
    <property type="entry name" value="CYTH_domain"/>
</dbReference>
<dbReference type="OrthoDB" id="271656at2"/>
<reference evidence="2 3" key="1">
    <citation type="journal article" date="2017" name="Int. J. Syst. Evol. Microbiol.">
        <title>Desulfovibrio senegalensis sp. nov., a mesophilic sulfate reducer isolated from marine sediment.</title>
        <authorList>
            <person name="Thioye A."/>
            <person name="Gam Z.B.A."/>
            <person name="Mbengue M."/>
            <person name="Cayol J.L."/>
            <person name="Joseph-Bartoli M."/>
            <person name="Toure-Kane C."/>
            <person name="Labat M."/>
        </authorList>
    </citation>
    <scope>NUCLEOTIDE SEQUENCE [LARGE SCALE GENOMIC DNA]</scope>
    <source>
        <strain evidence="2 3">DSM 101509</strain>
    </source>
</reference>
<keyword evidence="3" id="KW-1185">Reference proteome</keyword>
<dbReference type="SMART" id="SM01118">
    <property type="entry name" value="CYTH"/>
    <property type="match status" value="1"/>
</dbReference>
<dbReference type="InterPro" id="IPR008173">
    <property type="entry name" value="Adenylyl_cyclase_CyaB"/>
</dbReference>
<comment type="caution">
    <text evidence="2">The sequence shown here is derived from an EMBL/GenBank/DDBJ whole genome shotgun (WGS) entry which is preliminary data.</text>
</comment>
<dbReference type="SUPFAM" id="SSF55154">
    <property type="entry name" value="CYTH-like phosphatases"/>
    <property type="match status" value="1"/>
</dbReference>
<sequence>MVNVEIKARITNPERIRDILMAAGAEYHGLDKQCDTYFNCPQGRLKLREGNVENSLIFYRRPDTPEPKVSEYELERLVPGHGMVPLLSAAFGVKVVVEKEREIYFKDNVKFHIDRVRGLGRFVEIEAIGEHAGELDTLHGQCSEWLECLGISMEQLEPSSYSDMFMALDVP</sequence>
<dbReference type="AlphaFoldDB" id="A0A6N6N700"/>
<feature type="domain" description="CYTH" evidence="1">
    <location>
        <begin position="1"/>
        <end position="167"/>
    </location>
</feature>
<accession>A0A6N6N700</accession>
<dbReference type="EMBL" id="WAIE01000001">
    <property type="protein sequence ID" value="KAB1443229.1"/>
    <property type="molecule type" value="Genomic_DNA"/>
</dbReference>
<dbReference type="PANTHER" id="PTHR21028">
    <property type="entry name" value="SI:CH211-156B7.4"/>
    <property type="match status" value="1"/>
</dbReference>
<protein>
    <submittedName>
        <fullName evidence="2">Class IV adenylate cyclase</fullName>
    </submittedName>
</protein>
<evidence type="ECO:0000313" key="2">
    <source>
        <dbReference type="EMBL" id="KAB1443229.1"/>
    </source>
</evidence>
<dbReference type="Proteomes" id="UP000438699">
    <property type="component" value="Unassembled WGS sequence"/>
</dbReference>
<dbReference type="PROSITE" id="PS51707">
    <property type="entry name" value="CYTH"/>
    <property type="match status" value="1"/>
</dbReference>
<dbReference type="InterPro" id="IPR033469">
    <property type="entry name" value="CYTH-like_dom_sf"/>
</dbReference>
<organism evidence="2 3">
    <name type="scientific">Pseudodesulfovibrio senegalensis</name>
    <dbReference type="NCBI Taxonomy" id="1721087"/>
    <lineage>
        <taxon>Bacteria</taxon>
        <taxon>Pseudomonadati</taxon>
        <taxon>Thermodesulfobacteriota</taxon>
        <taxon>Desulfovibrionia</taxon>
        <taxon>Desulfovibrionales</taxon>
        <taxon>Desulfovibrionaceae</taxon>
    </lineage>
</organism>
<name>A0A6N6N700_9BACT</name>
<dbReference type="Pfam" id="PF01928">
    <property type="entry name" value="CYTH"/>
    <property type="match status" value="1"/>
</dbReference>
<dbReference type="Gene3D" id="2.40.320.10">
    <property type="entry name" value="Hypothetical Protein Pfu-838710-001"/>
    <property type="match status" value="1"/>
</dbReference>